<proteinExistence type="predicted"/>
<reference evidence="2" key="1">
    <citation type="submission" date="2015-06" db="EMBL/GenBank/DDBJ databases">
        <authorList>
            <person name="Nguyen H."/>
        </authorList>
    </citation>
    <scope>NUCLEOTIDE SEQUENCE</scope>
    <source>
        <strain evidence="2">DAOM 180753</strain>
    </source>
</reference>
<sequence>MEPKKVLFTSLLSEPRESQIQVVILKPAKKKKEKKKKKKKTSRMVKSNSAMNQIDRGRGCMISKRP</sequence>
<dbReference type="AlphaFoldDB" id="A0AAI9X916"/>
<organism evidence="2 3">
    <name type="scientific">Penicillium thymicola</name>
    <dbReference type="NCBI Taxonomy" id="293382"/>
    <lineage>
        <taxon>Eukaryota</taxon>
        <taxon>Fungi</taxon>
        <taxon>Dikarya</taxon>
        <taxon>Ascomycota</taxon>
        <taxon>Pezizomycotina</taxon>
        <taxon>Eurotiomycetes</taxon>
        <taxon>Eurotiomycetidae</taxon>
        <taxon>Eurotiales</taxon>
        <taxon>Aspergillaceae</taxon>
        <taxon>Penicillium</taxon>
    </lineage>
</organism>
<feature type="region of interest" description="Disordered" evidence="1">
    <location>
        <begin position="28"/>
        <end position="66"/>
    </location>
</feature>
<feature type="compositionally biased region" description="Basic residues" evidence="1">
    <location>
        <begin position="28"/>
        <end position="43"/>
    </location>
</feature>
<comment type="caution">
    <text evidence="2">The sequence shown here is derived from an EMBL/GenBank/DDBJ whole genome shotgun (WGS) entry which is preliminary data.</text>
</comment>
<protein>
    <submittedName>
        <fullName evidence="2">Uncharacterized protein</fullName>
    </submittedName>
</protein>
<evidence type="ECO:0000313" key="2">
    <source>
        <dbReference type="EMBL" id="KAJ9487678.1"/>
    </source>
</evidence>
<name>A0AAI9X916_PENTH</name>
<keyword evidence="3" id="KW-1185">Reference proteome</keyword>
<gene>
    <name evidence="2" type="ORF">VN97_g5648</name>
</gene>
<evidence type="ECO:0000256" key="1">
    <source>
        <dbReference type="SAM" id="MobiDB-lite"/>
    </source>
</evidence>
<dbReference type="EMBL" id="LACB01000149">
    <property type="protein sequence ID" value="KAJ9487678.1"/>
    <property type="molecule type" value="Genomic_DNA"/>
</dbReference>
<evidence type="ECO:0000313" key="3">
    <source>
        <dbReference type="Proteomes" id="UP001227192"/>
    </source>
</evidence>
<accession>A0AAI9X916</accession>
<reference evidence="2" key="2">
    <citation type="journal article" date="2016" name="Fungal Biol.">
        <title>Ochratoxin A production by Penicillium thymicola.</title>
        <authorList>
            <person name="Nguyen H.D.T."/>
            <person name="McMullin D.R."/>
            <person name="Ponomareva E."/>
            <person name="Riley R."/>
            <person name="Pomraning K.R."/>
            <person name="Baker S.E."/>
            <person name="Seifert K.A."/>
        </authorList>
    </citation>
    <scope>NUCLEOTIDE SEQUENCE</scope>
    <source>
        <strain evidence="2">DAOM 180753</strain>
    </source>
</reference>
<dbReference type="Proteomes" id="UP001227192">
    <property type="component" value="Unassembled WGS sequence"/>
</dbReference>